<protein>
    <submittedName>
        <fullName evidence="1">Uncharacterized protein</fullName>
    </submittedName>
</protein>
<dbReference type="Proteomes" id="UP000276133">
    <property type="component" value="Unassembled WGS sequence"/>
</dbReference>
<comment type="caution">
    <text evidence="1">The sequence shown here is derived from an EMBL/GenBank/DDBJ whole genome shotgun (WGS) entry which is preliminary data.</text>
</comment>
<proteinExistence type="predicted"/>
<dbReference type="AlphaFoldDB" id="A0A3M7RFT4"/>
<reference evidence="1 2" key="1">
    <citation type="journal article" date="2018" name="Sci. Rep.">
        <title>Genomic signatures of local adaptation to the degree of environmental predictability in rotifers.</title>
        <authorList>
            <person name="Franch-Gras L."/>
            <person name="Hahn C."/>
            <person name="Garcia-Roger E.M."/>
            <person name="Carmona M.J."/>
            <person name="Serra M."/>
            <person name="Gomez A."/>
        </authorList>
    </citation>
    <scope>NUCLEOTIDE SEQUENCE [LARGE SCALE GENOMIC DNA]</scope>
    <source>
        <strain evidence="1">HYR1</strain>
    </source>
</reference>
<sequence>MFVSENEFRHGKEFPSFNRELERCFISSTIGVNVFLVIFSEDNEARLFNRLFHLPLEEQFF</sequence>
<evidence type="ECO:0000313" key="2">
    <source>
        <dbReference type="Proteomes" id="UP000276133"/>
    </source>
</evidence>
<organism evidence="1 2">
    <name type="scientific">Brachionus plicatilis</name>
    <name type="common">Marine rotifer</name>
    <name type="synonym">Brachionus muelleri</name>
    <dbReference type="NCBI Taxonomy" id="10195"/>
    <lineage>
        <taxon>Eukaryota</taxon>
        <taxon>Metazoa</taxon>
        <taxon>Spiralia</taxon>
        <taxon>Gnathifera</taxon>
        <taxon>Rotifera</taxon>
        <taxon>Eurotatoria</taxon>
        <taxon>Monogononta</taxon>
        <taxon>Pseudotrocha</taxon>
        <taxon>Ploima</taxon>
        <taxon>Brachionidae</taxon>
        <taxon>Brachionus</taxon>
    </lineage>
</organism>
<gene>
    <name evidence="1" type="ORF">BpHYR1_004342</name>
</gene>
<name>A0A3M7RFT4_BRAPC</name>
<keyword evidence="2" id="KW-1185">Reference proteome</keyword>
<accession>A0A3M7RFT4</accession>
<evidence type="ECO:0000313" key="1">
    <source>
        <dbReference type="EMBL" id="RNA22309.1"/>
    </source>
</evidence>
<dbReference type="EMBL" id="REGN01003490">
    <property type="protein sequence ID" value="RNA22309.1"/>
    <property type="molecule type" value="Genomic_DNA"/>
</dbReference>